<dbReference type="PANTHER" id="PTHR11877:SF99">
    <property type="entry name" value="1,3,6,8-TETRAHYDROXYNAPHTHALENE SYNTHASE"/>
    <property type="match status" value="1"/>
</dbReference>
<dbReference type="RefSeq" id="WP_066245546.1">
    <property type="nucleotide sequence ID" value="NZ_LSGP01000026.1"/>
</dbReference>
<dbReference type="Gene3D" id="3.40.47.10">
    <property type="match status" value="2"/>
</dbReference>
<dbReference type="InterPro" id="IPR016039">
    <property type="entry name" value="Thiolase-like"/>
</dbReference>
<dbReference type="EMBL" id="LSGP01000026">
    <property type="protein sequence ID" value="KYZ74997.1"/>
    <property type="molecule type" value="Genomic_DNA"/>
</dbReference>
<evidence type="ECO:0000259" key="6">
    <source>
        <dbReference type="Pfam" id="PF02797"/>
    </source>
</evidence>
<dbReference type="Pfam" id="PF02797">
    <property type="entry name" value="Chal_sti_synt_C"/>
    <property type="match status" value="1"/>
</dbReference>
<dbReference type="InterPro" id="IPR001099">
    <property type="entry name" value="Chalcone/stilbene_synt_N"/>
</dbReference>
<evidence type="ECO:0000256" key="4">
    <source>
        <dbReference type="PIRSR" id="PIRSR000451-1"/>
    </source>
</evidence>
<dbReference type="GO" id="GO:0016747">
    <property type="term" value="F:acyltransferase activity, transferring groups other than amino-acyl groups"/>
    <property type="evidence" value="ECO:0007669"/>
    <property type="project" value="InterPro"/>
</dbReference>
<evidence type="ECO:0000256" key="2">
    <source>
        <dbReference type="ARBA" id="ARBA00022679"/>
    </source>
</evidence>
<keyword evidence="3" id="KW-0012">Acyltransferase</keyword>
<feature type="domain" description="Chalcone/stilbene synthase C-terminal" evidence="6">
    <location>
        <begin position="212"/>
        <end position="347"/>
    </location>
</feature>
<proteinExistence type="inferred from homology"/>
<reference evidence="7 8" key="1">
    <citation type="submission" date="2016-02" db="EMBL/GenBank/DDBJ databases">
        <title>Anaerosporomusa subterraneum gen. nov., sp. nov., a spore-forming obligate anaerobe isolated from saprolite.</title>
        <authorList>
            <person name="Choi J.K."/>
            <person name="Shah M."/>
            <person name="Yee N."/>
        </authorList>
    </citation>
    <scope>NUCLEOTIDE SEQUENCE [LARGE SCALE GENOMIC DNA]</scope>
    <source>
        <strain evidence="7 8">RU4</strain>
    </source>
</reference>
<comment type="similarity">
    <text evidence="1">Belongs to the thiolase-like superfamily. Chalcone/stilbene synthases family.</text>
</comment>
<evidence type="ECO:0000259" key="5">
    <source>
        <dbReference type="Pfam" id="PF00195"/>
    </source>
</evidence>
<dbReference type="CDD" id="cd00831">
    <property type="entry name" value="CHS_like"/>
    <property type="match status" value="1"/>
</dbReference>
<organism evidence="7 8">
    <name type="scientific">Anaerosporomusa subterranea</name>
    <dbReference type="NCBI Taxonomy" id="1794912"/>
    <lineage>
        <taxon>Bacteria</taxon>
        <taxon>Bacillati</taxon>
        <taxon>Bacillota</taxon>
        <taxon>Negativicutes</taxon>
        <taxon>Acetonemataceae</taxon>
        <taxon>Anaerosporomusa</taxon>
    </lineage>
</organism>
<feature type="active site" description="Acyl-thioester intermediate" evidence="4">
    <location>
        <position position="141"/>
    </location>
</feature>
<keyword evidence="2" id="KW-0808">Transferase</keyword>
<dbReference type="STRING" id="1794912.AXX12_15570"/>
<dbReference type="OrthoDB" id="9786288at2"/>
<dbReference type="AlphaFoldDB" id="A0A154BLZ0"/>
<evidence type="ECO:0000313" key="8">
    <source>
        <dbReference type="Proteomes" id="UP000076268"/>
    </source>
</evidence>
<dbReference type="SUPFAM" id="SSF53901">
    <property type="entry name" value="Thiolase-like"/>
    <property type="match status" value="2"/>
</dbReference>
<dbReference type="PANTHER" id="PTHR11877">
    <property type="entry name" value="HYDROXYMETHYLGLUTARYL-COA SYNTHASE"/>
    <property type="match status" value="1"/>
</dbReference>
<protein>
    <submittedName>
        <fullName evidence="7">Stilbene synthase</fullName>
    </submittedName>
</protein>
<keyword evidence="8" id="KW-1185">Reference proteome</keyword>
<dbReference type="Proteomes" id="UP000076268">
    <property type="component" value="Unassembled WGS sequence"/>
</dbReference>
<accession>A0A154BLZ0</accession>
<dbReference type="InterPro" id="IPR011141">
    <property type="entry name" value="Polyketide_synthase_type-III"/>
</dbReference>
<evidence type="ECO:0000256" key="1">
    <source>
        <dbReference type="ARBA" id="ARBA00005531"/>
    </source>
</evidence>
<feature type="domain" description="Chalcone/stilbene synthase N-terminal" evidence="5">
    <location>
        <begin position="5"/>
        <end position="203"/>
    </location>
</feature>
<name>A0A154BLZ0_ANASB</name>
<dbReference type="GO" id="GO:0030639">
    <property type="term" value="P:polyketide biosynthetic process"/>
    <property type="evidence" value="ECO:0007669"/>
    <property type="project" value="TreeGrafter"/>
</dbReference>
<dbReference type="Pfam" id="PF00195">
    <property type="entry name" value="Chal_sti_synt_N"/>
    <property type="match status" value="1"/>
</dbReference>
<dbReference type="PIRSF" id="PIRSF000451">
    <property type="entry name" value="PKS_III"/>
    <property type="match status" value="1"/>
</dbReference>
<evidence type="ECO:0000313" key="7">
    <source>
        <dbReference type="EMBL" id="KYZ74997.1"/>
    </source>
</evidence>
<gene>
    <name evidence="7" type="ORF">AXX12_15570</name>
</gene>
<sequence length="348" mass="37369">MRNPKVLAIGTAVPGHSLSQAEIKEFAASLFRSQLMQIDRLLPVFDNGCIKKRHIAKPLAWYGEKHSFTQANEQYVAEALKLAKAAAQEAIEWAGISPEKIGMVVFVSSTGIATPTLDARLIQDLGLSPYTSRVPIWGLGCAGGVSGLARAAELYGGGNYEAVLMISVELCSLTFQRDDFSKSNLVGTSIFADGAAAVVLSSDGEGPEIIGSCSMLFPDTEDMMGWDLIDSGFKVRFSGDIPSIIRNNLPDLLKQACQHWGVDPNEIVHYVVHPGGAKVLAAYADSLGIPDHCLQQGYEVLSANGNMSSCSVLFVLNEFLHDVPPSGDYGVMLALGPGFSSEQVLFRW</sequence>
<comment type="caution">
    <text evidence="7">The sequence shown here is derived from an EMBL/GenBank/DDBJ whole genome shotgun (WGS) entry which is preliminary data.</text>
</comment>
<dbReference type="InterPro" id="IPR012328">
    <property type="entry name" value="Chalcone/stilbene_synt_C"/>
</dbReference>
<evidence type="ECO:0000256" key="3">
    <source>
        <dbReference type="ARBA" id="ARBA00023315"/>
    </source>
</evidence>